<dbReference type="FunFam" id="3.10.310.10:FF:000001">
    <property type="entry name" value="Diaminopimelate epimerase"/>
    <property type="match status" value="1"/>
</dbReference>
<dbReference type="PANTHER" id="PTHR31689">
    <property type="entry name" value="DIAMINOPIMELATE EPIMERASE, CHLOROPLASTIC"/>
    <property type="match status" value="1"/>
</dbReference>
<feature type="binding site" evidence="9">
    <location>
        <begin position="88"/>
        <end position="89"/>
    </location>
    <ligand>
        <name>substrate</name>
    </ligand>
</feature>
<organism evidence="11 12">
    <name type="scientific">Frateuria aurantia (strain ATCC 33424 / DSM 6220 / KCTC 2777 / LMG 1558 / NBRC 3245 / NCIMB 13370)</name>
    <name type="common">Acetobacter aurantius</name>
    <dbReference type="NCBI Taxonomy" id="767434"/>
    <lineage>
        <taxon>Bacteria</taxon>
        <taxon>Pseudomonadati</taxon>
        <taxon>Pseudomonadota</taxon>
        <taxon>Gammaproteobacteria</taxon>
        <taxon>Lysobacterales</taxon>
        <taxon>Rhodanobacteraceae</taxon>
        <taxon>Frateuria</taxon>
    </lineage>
</organism>
<feature type="binding site" evidence="9">
    <location>
        <begin position="233"/>
        <end position="234"/>
    </location>
    <ligand>
        <name>substrate</name>
    </ligand>
</feature>
<dbReference type="STRING" id="767434.Fraau_0327"/>
<evidence type="ECO:0000256" key="2">
    <source>
        <dbReference type="ARBA" id="ARBA00010219"/>
    </source>
</evidence>
<evidence type="ECO:0000256" key="5">
    <source>
        <dbReference type="ARBA" id="ARBA00022605"/>
    </source>
</evidence>
<gene>
    <name evidence="9" type="primary">dapF</name>
    <name evidence="11" type="ordered locus">Fraau_0327</name>
</gene>
<feature type="binding site" evidence="9">
    <location>
        <position position="172"/>
    </location>
    <ligand>
        <name>substrate</name>
    </ligand>
</feature>
<dbReference type="EC" id="5.1.1.7" evidence="3 9"/>
<keyword evidence="4 9" id="KW-0963">Cytoplasm</keyword>
<evidence type="ECO:0000256" key="7">
    <source>
        <dbReference type="ARBA" id="ARBA00023235"/>
    </source>
</evidence>
<evidence type="ECO:0000256" key="1">
    <source>
        <dbReference type="ARBA" id="ARBA00005196"/>
    </source>
</evidence>
<feature type="active site" description="Proton acceptor" evidence="9">
    <location>
        <position position="232"/>
    </location>
</feature>
<dbReference type="Proteomes" id="UP000005234">
    <property type="component" value="Chromosome"/>
</dbReference>
<protein>
    <recommendedName>
        <fullName evidence="3 9">Diaminopimelate epimerase</fullName>
        <shortName evidence="9">DAP epimerase</shortName>
        <ecNumber evidence="3 9">5.1.1.7</ecNumber>
    </recommendedName>
    <alternativeName>
        <fullName evidence="9">PLP-independent amino acid racemase</fullName>
    </alternativeName>
</protein>
<feature type="active site" evidence="10">
    <location>
        <position position="87"/>
    </location>
</feature>
<keyword evidence="7 9" id="KW-0413">Isomerase</keyword>
<dbReference type="GO" id="GO:0005829">
    <property type="term" value="C:cytosol"/>
    <property type="evidence" value="ECO:0007669"/>
    <property type="project" value="TreeGrafter"/>
</dbReference>
<proteinExistence type="inferred from homology"/>
<dbReference type="KEGG" id="fau:Fraau_0327"/>
<name>H8L319_FRAAD</name>
<feature type="site" description="Could be important to modulate the pK values of the two catalytic cysteine residues" evidence="9">
    <location>
        <position position="174"/>
    </location>
</feature>
<comment type="subunit">
    <text evidence="9">Homodimer.</text>
</comment>
<evidence type="ECO:0000256" key="6">
    <source>
        <dbReference type="ARBA" id="ARBA00023154"/>
    </source>
</evidence>
<dbReference type="HAMAP" id="MF_00197">
    <property type="entry name" value="DAP_epimerase"/>
    <property type="match status" value="1"/>
</dbReference>
<evidence type="ECO:0000256" key="9">
    <source>
        <dbReference type="HAMAP-Rule" id="MF_00197"/>
    </source>
</evidence>
<feature type="site" description="Important for dimerization" evidence="9">
    <location>
        <position position="283"/>
    </location>
</feature>
<comment type="pathway">
    <text evidence="1 9">Amino-acid biosynthesis; L-lysine biosynthesis via DAP pathway; DL-2,6-diaminopimelate from LL-2,6-diaminopimelate: step 1/1.</text>
</comment>
<dbReference type="PANTHER" id="PTHR31689:SF0">
    <property type="entry name" value="DIAMINOPIMELATE EPIMERASE"/>
    <property type="match status" value="1"/>
</dbReference>
<feature type="binding site" evidence="9">
    <location>
        <position position="25"/>
    </location>
    <ligand>
        <name>substrate</name>
    </ligand>
</feature>
<comment type="subcellular location">
    <subcellularLocation>
        <location evidence="9">Cytoplasm</location>
    </subcellularLocation>
</comment>
<accession>H8L319</accession>
<feature type="binding site" evidence="9">
    <location>
        <begin position="223"/>
        <end position="224"/>
    </location>
    <ligand>
        <name>substrate</name>
    </ligand>
</feature>
<evidence type="ECO:0000256" key="3">
    <source>
        <dbReference type="ARBA" id="ARBA00013080"/>
    </source>
</evidence>
<evidence type="ECO:0000313" key="11">
    <source>
        <dbReference type="EMBL" id="AFC84817.1"/>
    </source>
</evidence>
<dbReference type="NCBIfam" id="TIGR00652">
    <property type="entry name" value="DapF"/>
    <property type="match status" value="1"/>
</dbReference>
<dbReference type="UniPathway" id="UPA00034">
    <property type="reaction ID" value="UER00025"/>
</dbReference>
<dbReference type="RefSeq" id="WP_014401823.1">
    <property type="nucleotide sequence ID" value="NC_017033.1"/>
</dbReference>
<dbReference type="GO" id="GO:0009089">
    <property type="term" value="P:lysine biosynthetic process via diaminopimelate"/>
    <property type="evidence" value="ECO:0007669"/>
    <property type="project" value="UniProtKB-UniRule"/>
</dbReference>
<keyword evidence="5 9" id="KW-0028">Amino-acid biosynthesis</keyword>
<feature type="site" description="Could be important to modulate the pK values of the two catalytic cysteine residues" evidence="9">
    <location>
        <position position="223"/>
    </location>
</feature>
<dbReference type="InterPro" id="IPR001653">
    <property type="entry name" value="DAP_epimerase_DapF"/>
</dbReference>
<reference evidence="11" key="1">
    <citation type="submission" date="2012-02" db="EMBL/GenBank/DDBJ databases">
        <title>The complete genome of Frateuria aurantia DSM 6220.</title>
        <authorList>
            <consortium name="US DOE Joint Genome Institute (JGI-PGF)"/>
            <person name="Lucas S."/>
            <person name="Copeland A."/>
            <person name="Lapidus A."/>
            <person name="Glavina del Rio T."/>
            <person name="Dalin E."/>
            <person name="Tice H."/>
            <person name="Bruce D."/>
            <person name="Goodwin L."/>
            <person name="Pitluck S."/>
            <person name="Peters L."/>
            <person name="Ovchinnikova G."/>
            <person name="Teshima H."/>
            <person name="Kyrpides N."/>
            <person name="Mavromatis K."/>
            <person name="Ivanova N."/>
            <person name="Brettin T."/>
            <person name="Detter J.C."/>
            <person name="Han C."/>
            <person name="Larimer F."/>
            <person name="Land M."/>
            <person name="Hauser L."/>
            <person name="Markowitz V."/>
            <person name="Cheng J.-F."/>
            <person name="Hugenholtz P."/>
            <person name="Woyke T."/>
            <person name="Wu D."/>
            <person name="Brambilla E."/>
            <person name="Klenk H.-P."/>
            <person name="Eisen J.A."/>
        </authorList>
    </citation>
    <scope>NUCLEOTIDE SEQUENCE</scope>
    <source>
        <strain evidence="11">DSM 6220</strain>
    </source>
</reference>
<dbReference type="AlphaFoldDB" id="H8L319"/>
<comment type="function">
    <text evidence="9">Catalyzes the stereoinversion of LL-2,6-diaminopimelate (L,L-DAP) to meso-diaminopimelate (meso-DAP), a precursor of L-lysine and an essential component of the bacterial peptidoglycan.</text>
</comment>
<keyword evidence="12" id="KW-1185">Reference proteome</keyword>
<comment type="similarity">
    <text evidence="2 9">Belongs to the diaminopimelate epimerase family.</text>
</comment>
<feature type="active site" description="Proton donor" evidence="9">
    <location>
        <position position="87"/>
    </location>
</feature>
<dbReference type="HOGENOM" id="CLU_053306_1_1_6"/>
<dbReference type="eggNOG" id="COG0253">
    <property type="taxonomic scope" value="Bacteria"/>
</dbReference>
<feature type="binding site" evidence="9">
    <location>
        <position position="58"/>
    </location>
    <ligand>
        <name>substrate</name>
    </ligand>
</feature>
<sequence>MNRASSMRAGTLQGLAFSKMQGIGNDFVVLDCRQSPFRLSREQIRKLADRHFGVGCDQLLSIEPPRDPGCDFYYGIWNADGSPSGQCGNGVRCVAAWLVRAGALALNTPARIESPSGPVVVRVLAAGRVAVEMGEPDFNPAALAYAGPGSDPDVVLTVEGAPVAIGMVSMGNPHVVAVTRRSAPLTPELLGPALTGHALFPSQVNAGLVEAFSPTRIRLRVHERGSGWTLACGTGACAAMAVLRRRGLVEDSVQVELPGGVLQIDWAGPGHALWMTGPAEHVFSGVWAS</sequence>
<evidence type="ECO:0000256" key="4">
    <source>
        <dbReference type="ARBA" id="ARBA00022490"/>
    </source>
</evidence>
<dbReference type="Gene3D" id="3.10.310.10">
    <property type="entry name" value="Diaminopimelate Epimerase, Chain A, domain 1"/>
    <property type="match status" value="2"/>
</dbReference>
<dbReference type="InterPro" id="IPR018510">
    <property type="entry name" value="DAP_epimerase_AS"/>
</dbReference>
<dbReference type="EMBL" id="CP003350">
    <property type="protein sequence ID" value="AFC84817.1"/>
    <property type="molecule type" value="Genomic_DNA"/>
</dbReference>
<evidence type="ECO:0000256" key="10">
    <source>
        <dbReference type="PROSITE-ProRule" id="PRU10125"/>
    </source>
</evidence>
<feature type="binding site" evidence="9">
    <location>
        <position position="205"/>
    </location>
    <ligand>
        <name>substrate</name>
    </ligand>
</feature>
<dbReference type="GO" id="GO:0008837">
    <property type="term" value="F:diaminopimelate epimerase activity"/>
    <property type="evidence" value="ECO:0007669"/>
    <property type="project" value="UniProtKB-UniRule"/>
</dbReference>
<dbReference type="Pfam" id="PF01678">
    <property type="entry name" value="DAP_epimerase"/>
    <property type="match status" value="2"/>
</dbReference>
<feature type="binding site" evidence="9">
    <location>
        <position position="78"/>
    </location>
    <ligand>
        <name>substrate</name>
    </ligand>
</feature>
<evidence type="ECO:0000313" key="12">
    <source>
        <dbReference type="Proteomes" id="UP000005234"/>
    </source>
</evidence>
<evidence type="ECO:0000256" key="8">
    <source>
        <dbReference type="ARBA" id="ARBA00051712"/>
    </source>
</evidence>
<dbReference type="SUPFAM" id="SSF54506">
    <property type="entry name" value="Diaminopimelate epimerase-like"/>
    <property type="match status" value="2"/>
</dbReference>
<comment type="catalytic activity">
    <reaction evidence="8 9">
        <text>(2S,6S)-2,6-diaminopimelate = meso-2,6-diaminopimelate</text>
        <dbReference type="Rhea" id="RHEA:15393"/>
        <dbReference type="ChEBI" id="CHEBI:57609"/>
        <dbReference type="ChEBI" id="CHEBI:57791"/>
        <dbReference type="EC" id="5.1.1.7"/>
    </reaction>
</comment>
<dbReference type="PROSITE" id="PS01326">
    <property type="entry name" value="DAP_EPIMERASE"/>
    <property type="match status" value="1"/>
</dbReference>
<keyword evidence="6 9" id="KW-0457">Lysine biosynthesis</keyword>